<evidence type="ECO:0000313" key="1">
    <source>
        <dbReference type="Proteomes" id="UP000887564"/>
    </source>
</evidence>
<organism evidence="1 2">
    <name type="scientific">Parascaris equorum</name>
    <name type="common">Equine roundworm</name>
    <dbReference type="NCBI Taxonomy" id="6256"/>
    <lineage>
        <taxon>Eukaryota</taxon>
        <taxon>Metazoa</taxon>
        <taxon>Ecdysozoa</taxon>
        <taxon>Nematoda</taxon>
        <taxon>Chromadorea</taxon>
        <taxon>Rhabditida</taxon>
        <taxon>Spirurina</taxon>
        <taxon>Ascaridomorpha</taxon>
        <taxon>Ascaridoidea</taxon>
        <taxon>Ascarididae</taxon>
        <taxon>Parascaris</taxon>
    </lineage>
</organism>
<sequence length="55" mass="6830">MHRGNRDMRTRWHLQVVPFNSIRSERSHANITCTAMRRLMFSKKHHSKHRHPRLW</sequence>
<proteinExistence type="predicted"/>
<reference evidence="2" key="1">
    <citation type="submission" date="2022-11" db="UniProtKB">
        <authorList>
            <consortium name="WormBaseParasite"/>
        </authorList>
    </citation>
    <scope>IDENTIFICATION</scope>
</reference>
<name>A0A914S1K1_PAREQ</name>
<evidence type="ECO:0000313" key="2">
    <source>
        <dbReference type="WBParaSite" id="PEQ_0001264501-mRNA-1"/>
    </source>
</evidence>
<dbReference type="AlphaFoldDB" id="A0A914S1K1"/>
<keyword evidence="1" id="KW-1185">Reference proteome</keyword>
<dbReference type="Proteomes" id="UP000887564">
    <property type="component" value="Unplaced"/>
</dbReference>
<dbReference type="WBParaSite" id="PEQ_0001264501-mRNA-1">
    <property type="protein sequence ID" value="PEQ_0001264501-mRNA-1"/>
    <property type="gene ID" value="PEQ_0001264501"/>
</dbReference>
<protein>
    <submittedName>
        <fullName evidence="2">Uncharacterized protein</fullName>
    </submittedName>
</protein>
<accession>A0A914S1K1</accession>